<dbReference type="EMBL" id="JASJOS010000018">
    <property type="protein sequence ID" value="MDJ1485153.1"/>
    <property type="molecule type" value="Genomic_DNA"/>
</dbReference>
<organism evidence="3 4">
    <name type="scientific">Xanthocytophaga flava</name>
    <dbReference type="NCBI Taxonomy" id="3048013"/>
    <lineage>
        <taxon>Bacteria</taxon>
        <taxon>Pseudomonadati</taxon>
        <taxon>Bacteroidota</taxon>
        <taxon>Cytophagia</taxon>
        <taxon>Cytophagales</taxon>
        <taxon>Rhodocytophagaceae</taxon>
        <taxon>Xanthocytophaga</taxon>
    </lineage>
</organism>
<protein>
    <recommendedName>
        <fullName evidence="2">Response regulatory domain-containing protein</fullName>
    </recommendedName>
</protein>
<feature type="domain" description="Response regulatory" evidence="2">
    <location>
        <begin position="31"/>
        <end position="172"/>
    </location>
</feature>
<proteinExistence type="predicted"/>
<dbReference type="Gene3D" id="3.40.50.2300">
    <property type="match status" value="1"/>
</dbReference>
<keyword evidence="1" id="KW-0597">Phosphoprotein</keyword>
<dbReference type="RefSeq" id="WP_313987315.1">
    <property type="nucleotide sequence ID" value="NZ_JASJOS010000018.1"/>
</dbReference>
<dbReference type="SUPFAM" id="SSF52172">
    <property type="entry name" value="CheY-like"/>
    <property type="match status" value="1"/>
</dbReference>
<accession>A0AAE3QZ31</accession>
<gene>
    <name evidence="3" type="ORF">QNI16_31935</name>
</gene>
<dbReference type="GO" id="GO:0000160">
    <property type="term" value="P:phosphorelay signal transduction system"/>
    <property type="evidence" value="ECO:0007669"/>
    <property type="project" value="InterPro"/>
</dbReference>
<sequence>MLYYLIDDDETSRLIFEKQLEKTVGKNQLLSIPVEYTHPLYTSDAESNKQAEPFPTDTQSKAKVKLQSFSSAVSALTLIRKHFLLGNYTSLPDWIFLDIIMPGIDGWQFLDKLMELFRTVPSAKDTGIKVGVCLLTAYVNQYDLQRAQQYPLVKDCLLKPLTAIDLKLVTQI</sequence>
<comment type="caution">
    <text evidence="3">The sequence shown here is derived from an EMBL/GenBank/DDBJ whole genome shotgun (WGS) entry which is preliminary data.</text>
</comment>
<dbReference type="CDD" id="cd00156">
    <property type="entry name" value="REC"/>
    <property type="match status" value="1"/>
</dbReference>
<evidence type="ECO:0000259" key="2">
    <source>
        <dbReference type="PROSITE" id="PS50110"/>
    </source>
</evidence>
<dbReference type="Proteomes" id="UP001241110">
    <property type="component" value="Unassembled WGS sequence"/>
</dbReference>
<evidence type="ECO:0000313" key="4">
    <source>
        <dbReference type="Proteomes" id="UP001241110"/>
    </source>
</evidence>
<dbReference type="InterPro" id="IPR011006">
    <property type="entry name" value="CheY-like_superfamily"/>
</dbReference>
<feature type="modified residue" description="4-aspartylphosphate" evidence="1">
    <location>
        <position position="98"/>
    </location>
</feature>
<dbReference type="InterPro" id="IPR001789">
    <property type="entry name" value="Sig_transdc_resp-reg_receiver"/>
</dbReference>
<dbReference type="PROSITE" id="PS50110">
    <property type="entry name" value="RESPONSE_REGULATORY"/>
    <property type="match status" value="1"/>
</dbReference>
<reference evidence="3" key="1">
    <citation type="submission" date="2023-05" db="EMBL/GenBank/DDBJ databases">
        <authorList>
            <person name="Zhang X."/>
        </authorList>
    </citation>
    <scope>NUCLEOTIDE SEQUENCE</scope>
    <source>
        <strain evidence="3">YF14B1</strain>
    </source>
</reference>
<evidence type="ECO:0000313" key="3">
    <source>
        <dbReference type="EMBL" id="MDJ1485153.1"/>
    </source>
</evidence>
<dbReference type="AlphaFoldDB" id="A0AAE3QZ31"/>
<name>A0AAE3QZ31_9BACT</name>
<evidence type="ECO:0000256" key="1">
    <source>
        <dbReference type="PROSITE-ProRule" id="PRU00169"/>
    </source>
</evidence>